<reference evidence="2 3" key="1">
    <citation type="submission" date="2017-06" db="EMBL/GenBank/DDBJ databases">
        <authorList>
            <person name="Kim H.J."/>
            <person name="Triplett B.A."/>
        </authorList>
    </citation>
    <scope>NUCLEOTIDE SEQUENCE [LARGE SCALE GENOMIC DNA]</scope>
    <source>
        <strain evidence="2 3">DS15</strain>
    </source>
</reference>
<evidence type="ECO:0000259" key="1">
    <source>
        <dbReference type="Pfam" id="PF10502"/>
    </source>
</evidence>
<organism evidence="2 3">
    <name type="scientific">Sphingopyxis indica</name>
    <dbReference type="NCBI Taxonomy" id="436663"/>
    <lineage>
        <taxon>Bacteria</taxon>
        <taxon>Pseudomonadati</taxon>
        <taxon>Pseudomonadota</taxon>
        <taxon>Alphaproteobacteria</taxon>
        <taxon>Sphingomonadales</taxon>
        <taxon>Sphingomonadaceae</taxon>
        <taxon>Sphingopyxis</taxon>
    </lineage>
</organism>
<evidence type="ECO:0000313" key="2">
    <source>
        <dbReference type="EMBL" id="SNT14376.1"/>
    </source>
</evidence>
<gene>
    <name evidence="2" type="ORF">SAMN06295955_11327</name>
</gene>
<feature type="domain" description="Peptidase S26" evidence="1">
    <location>
        <begin position="7"/>
        <end position="160"/>
    </location>
</feature>
<dbReference type="Pfam" id="PF10502">
    <property type="entry name" value="Peptidase_S26"/>
    <property type="match status" value="1"/>
</dbReference>
<dbReference type="SUPFAM" id="SSF51306">
    <property type="entry name" value="LexA/Signal peptidase"/>
    <property type="match status" value="1"/>
</dbReference>
<dbReference type="Gene3D" id="2.10.109.10">
    <property type="entry name" value="Umud Fragment, subunit A"/>
    <property type="match status" value="1"/>
</dbReference>
<name>A0A239K7D5_9SPHN</name>
<accession>A0A239K7D5</accession>
<sequence>MNRGYLHVAATAVTLLSLSAWFAPAPRLLWNASQSAPVGLYRIDPGAAPMVGDWVAIEPPAELAAYMARRKYLPRGVPLIKRVAALPGARLCRSGVFVTVDGRAVARALARDRAGRPLPVWLGCRIVRPREIFLINAAPDSLDGRYFGPLPTTGLLGPAHPILTRDASGAPLRWRPSGRDLAFPRSEME</sequence>
<keyword evidence="3" id="KW-1185">Reference proteome</keyword>
<dbReference type="GO" id="GO:0004252">
    <property type="term" value="F:serine-type endopeptidase activity"/>
    <property type="evidence" value="ECO:0007669"/>
    <property type="project" value="InterPro"/>
</dbReference>
<proteinExistence type="predicted"/>
<dbReference type="GO" id="GO:0006465">
    <property type="term" value="P:signal peptide processing"/>
    <property type="evidence" value="ECO:0007669"/>
    <property type="project" value="InterPro"/>
</dbReference>
<dbReference type="RefSeq" id="WP_058818147.1">
    <property type="nucleotide sequence ID" value="NZ_FZPA01000013.1"/>
</dbReference>
<dbReference type="EMBL" id="FZPA01000013">
    <property type="protein sequence ID" value="SNT14376.1"/>
    <property type="molecule type" value="Genomic_DNA"/>
</dbReference>
<evidence type="ECO:0000313" key="3">
    <source>
        <dbReference type="Proteomes" id="UP000198339"/>
    </source>
</evidence>
<dbReference type="InterPro" id="IPR019533">
    <property type="entry name" value="Peptidase_S26"/>
</dbReference>
<dbReference type="AlphaFoldDB" id="A0A239K7D5"/>
<protein>
    <submittedName>
        <fullName evidence="2">Conjugative transfer signal peptidase TraF</fullName>
    </submittedName>
</protein>
<dbReference type="Proteomes" id="UP000198339">
    <property type="component" value="Unassembled WGS sequence"/>
</dbReference>
<dbReference type="InterPro" id="IPR036286">
    <property type="entry name" value="LexA/Signal_pep-like_sf"/>
</dbReference>